<reference evidence="4" key="1">
    <citation type="submission" date="2016-10" db="EMBL/GenBank/DDBJ databases">
        <authorList>
            <person name="Varghese N."/>
            <person name="Submissions S."/>
        </authorList>
    </citation>
    <scope>NUCLEOTIDE SEQUENCE [LARGE SCALE GENOMIC DNA]</scope>
    <source>
        <strain evidence="4">DSM 24767</strain>
    </source>
</reference>
<gene>
    <name evidence="3" type="ORF">SAMN04489842_1212</name>
</gene>
<evidence type="ECO:0000313" key="4">
    <source>
        <dbReference type="Proteomes" id="UP000198848"/>
    </source>
</evidence>
<dbReference type="InterPro" id="IPR006016">
    <property type="entry name" value="UspA"/>
</dbReference>
<evidence type="ECO:0000259" key="2">
    <source>
        <dbReference type="Pfam" id="PF00582"/>
    </source>
</evidence>
<dbReference type="RefSeq" id="WP_090379733.1">
    <property type="nucleotide sequence ID" value="NZ_FNLC01000001.1"/>
</dbReference>
<evidence type="ECO:0000313" key="3">
    <source>
        <dbReference type="EMBL" id="SDQ57298.1"/>
    </source>
</evidence>
<dbReference type="EMBL" id="FNLC01000001">
    <property type="protein sequence ID" value="SDQ57298.1"/>
    <property type="molecule type" value="Genomic_DNA"/>
</dbReference>
<dbReference type="Gene3D" id="3.40.50.620">
    <property type="entry name" value="HUPs"/>
    <property type="match status" value="1"/>
</dbReference>
<proteinExistence type="inferred from homology"/>
<dbReference type="SUPFAM" id="SSF52402">
    <property type="entry name" value="Adenine nucleotide alpha hydrolases-like"/>
    <property type="match status" value="1"/>
</dbReference>
<evidence type="ECO:0000256" key="1">
    <source>
        <dbReference type="ARBA" id="ARBA00008791"/>
    </source>
</evidence>
<dbReference type="OrthoDB" id="105697at2157"/>
<organism evidence="3 4">
    <name type="scientific">Natronobacterium texcoconense</name>
    <dbReference type="NCBI Taxonomy" id="1095778"/>
    <lineage>
        <taxon>Archaea</taxon>
        <taxon>Methanobacteriati</taxon>
        <taxon>Methanobacteriota</taxon>
        <taxon>Stenosarchaea group</taxon>
        <taxon>Halobacteria</taxon>
        <taxon>Halobacteriales</taxon>
        <taxon>Natrialbaceae</taxon>
        <taxon>Natronobacterium</taxon>
    </lineage>
</organism>
<dbReference type="AlphaFoldDB" id="A0A1H1BZH7"/>
<dbReference type="STRING" id="1095778.SAMN04489842_1212"/>
<dbReference type="InterPro" id="IPR014729">
    <property type="entry name" value="Rossmann-like_a/b/a_fold"/>
</dbReference>
<protein>
    <submittedName>
        <fullName evidence="3">Nucleotide-binding universal stress protein, UspA family</fullName>
    </submittedName>
</protein>
<dbReference type="InterPro" id="IPR006015">
    <property type="entry name" value="Universal_stress_UspA"/>
</dbReference>
<comment type="similarity">
    <text evidence="1">Belongs to the universal stress protein A family.</text>
</comment>
<dbReference type="PANTHER" id="PTHR46268">
    <property type="entry name" value="STRESS RESPONSE PROTEIN NHAX"/>
    <property type="match status" value="1"/>
</dbReference>
<keyword evidence="4" id="KW-1185">Reference proteome</keyword>
<dbReference type="Proteomes" id="UP000198848">
    <property type="component" value="Unassembled WGS sequence"/>
</dbReference>
<accession>A0A1H1BZH7</accession>
<dbReference type="PRINTS" id="PR01438">
    <property type="entry name" value="UNVRSLSTRESS"/>
</dbReference>
<dbReference type="CDD" id="cd00293">
    <property type="entry name" value="USP-like"/>
    <property type="match status" value="1"/>
</dbReference>
<name>A0A1H1BZH7_NATTX</name>
<sequence>MSRILVPVDGSPLSRQALEFALEEYEDVSIVALHVIDPSDPGYSSMTEIDVRTEPPHGSEEWYERAGEEEEEIFEEARALADEHGVELEAESAVGEPTREIVDYAEDHDVDQIVMGGHGRAGPSRLLLGSVAESVVYRAPVTVTVVRDDNSR</sequence>
<dbReference type="PANTHER" id="PTHR46268:SF24">
    <property type="entry name" value="UNIVERSAL STRESS PROTEIN"/>
    <property type="match status" value="1"/>
</dbReference>
<dbReference type="Pfam" id="PF00582">
    <property type="entry name" value="Usp"/>
    <property type="match status" value="1"/>
</dbReference>
<feature type="domain" description="UspA" evidence="2">
    <location>
        <begin position="2"/>
        <end position="147"/>
    </location>
</feature>